<protein>
    <submittedName>
        <fullName evidence="1">RNA-directed DNA polymerase</fullName>
    </submittedName>
</protein>
<accession>A0A5K3FL91</accession>
<name>A0A5K3FL91_MESCO</name>
<evidence type="ECO:0000313" key="1">
    <source>
        <dbReference type="WBParaSite" id="MCU_008215-RA"/>
    </source>
</evidence>
<dbReference type="WBParaSite" id="MCU_008215-RA">
    <property type="protein sequence ID" value="MCU_008215-RA"/>
    <property type="gene ID" value="MCU_008215"/>
</dbReference>
<dbReference type="AlphaFoldDB" id="A0A5K3FL91"/>
<organism evidence="1">
    <name type="scientific">Mesocestoides corti</name>
    <name type="common">Flatworm</name>
    <dbReference type="NCBI Taxonomy" id="53468"/>
    <lineage>
        <taxon>Eukaryota</taxon>
        <taxon>Metazoa</taxon>
        <taxon>Spiralia</taxon>
        <taxon>Lophotrochozoa</taxon>
        <taxon>Platyhelminthes</taxon>
        <taxon>Cestoda</taxon>
        <taxon>Eucestoda</taxon>
        <taxon>Cyclophyllidea</taxon>
        <taxon>Mesocestoididae</taxon>
        <taxon>Mesocestoides</taxon>
    </lineage>
</organism>
<reference evidence="1" key="1">
    <citation type="submission" date="2019-11" db="UniProtKB">
        <authorList>
            <consortium name="WormBaseParasite"/>
        </authorList>
    </citation>
    <scope>IDENTIFICATION</scope>
</reference>
<sequence>MTKCLDTADTTLTRILDKGWFCPEVSVTHCFNAWSHYKLIRKPSKFNRILRNQFAVCLVREGVYLYQ</sequence>
<proteinExistence type="predicted"/>